<reference evidence="2 3" key="1">
    <citation type="submission" date="2020-02" db="EMBL/GenBank/DDBJ databases">
        <title>Identification and distribution of gene clusters putatively required for synthesis of sphingolipid metabolism inhibitors in phylogenetically diverse species of the filamentous fungus Fusarium.</title>
        <authorList>
            <person name="Kim H.-S."/>
            <person name="Busman M."/>
            <person name="Brown D.W."/>
            <person name="Divon H."/>
            <person name="Uhlig S."/>
            <person name="Proctor R.H."/>
        </authorList>
    </citation>
    <scope>NUCLEOTIDE SEQUENCE [LARGE SCALE GENOMIC DNA]</scope>
    <source>
        <strain evidence="2 3">NRRL 2903</strain>
    </source>
</reference>
<gene>
    <name evidence="2" type="ORF">FAUST_6553</name>
</gene>
<comment type="caution">
    <text evidence="2">The sequence shown here is derived from an EMBL/GenBank/DDBJ whole genome shotgun (WGS) entry which is preliminary data.</text>
</comment>
<proteinExistence type="predicted"/>
<name>A0AAN6BZ06_FUSAU</name>
<keyword evidence="3" id="KW-1185">Reference proteome</keyword>
<dbReference type="AlphaFoldDB" id="A0AAN6BZ06"/>
<evidence type="ECO:0000313" key="2">
    <source>
        <dbReference type="EMBL" id="KAF5236403.1"/>
    </source>
</evidence>
<feature type="region of interest" description="Disordered" evidence="1">
    <location>
        <begin position="1"/>
        <end position="27"/>
    </location>
</feature>
<organism evidence="2 3">
    <name type="scientific">Fusarium austroamericanum</name>
    <dbReference type="NCBI Taxonomy" id="282268"/>
    <lineage>
        <taxon>Eukaryota</taxon>
        <taxon>Fungi</taxon>
        <taxon>Dikarya</taxon>
        <taxon>Ascomycota</taxon>
        <taxon>Pezizomycotina</taxon>
        <taxon>Sordariomycetes</taxon>
        <taxon>Hypocreomycetidae</taxon>
        <taxon>Hypocreales</taxon>
        <taxon>Nectriaceae</taxon>
        <taxon>Fusarium</taxon>
    </lineage>
</organism>
<protein>
    <submittedName>
        <fullName evidence="2">Uncharacterized protein</fullName>
    </submittedName>
</protein>
<evidence type="ECO:0000256" key="1">
    <source>
        <dbReference type="SAM" id="MobiDB-lite"/>
    </source>
</evidence>
<accession>A0AAN6BZ06</accession>
<dbReference type="Proteomes" id="UP000537989">
    <property type="component" value="Unassembled WGS sequence"/>
</dbReference>
<evidence type="ECO:0000313" key="3">
    <source>
        <dbReference type="Proteomes" id="UP000537989"/>
    </source>
</evidence>
<dbReference type="EMBL" id="JAAMOD010000181">
    <property type="protein sequence ID" value="KAF5236403.1"/>
    <property type="molecule type" value="Genomic_DNA"/>
</dbReference>
<sequence>MPTRAGHPSDNNDARTPSGPDERSLFAPKYLGIPGKRDVNVRKYCSWHCSKNDNNIWKMEYEKACELTLDEGLDLKQIRLDQDDQFFVDKGFKKGIAKR</sequence>